<protein>
    <submittedName>
        <fullName evidence="8">Sse1p</fullName>
    </submittedName>
</protein>
<dbReference type="Gene3D" id="3.90.640.10">
    <property type="entry name" value="Actin, Chain A, domain 4"/>
    <property type="match status" value="1"/>
</dbReference>
<comment type="caution">
    <text evidence="8">The sequence shown here is derived from an EMBL/GenBank/DDBJ whole genome shotgun (WGS) entry which is preliminary data.</text>
</comment>
<accession>A0A2H9THX4</accession>
<organism evidence="8 9">
    <name type="scientific">Paramicrosporidium saccamoebae</name>
    <dbReference type="NCBI Taxonomy" id="1246581"/>
    <lineage>
        <taxon>Eukaryota</taxon>
        <taxon>Fungi</taxon>
        <taxon>Fungi incertae sedis</taxon>
        <taxon>Cryptomycota</taxon>
        <taxon>Cryptomycota incertae sedis</taxon>
        <taxon>Paramicrosporidium</taxon>
    </lineage>
</organism>
<dbReference type="GO" id="GO:0140662">
    <property type="term" value="F:ATP-dependent protein folding chaperone"/>
    <property type="evidence" value="ECO:0007669"/>
    <property type="project" value="InterPro"/>
</dbReference>
<feature type="signal peptide" evidence="7">
    <location>
        <begin position="1"/>
        <end position="15"/>
    </location>
</feature>
<evidence type="ECO:0000313" key="8">
    <source>
        <dbReference type="EMBL" id="PJF17319.1"/>
    </source>
</evidence>
<keyword evidence="3" id="KW-0067">ATP-binding</keyword>
<dbReference type="Proteomes" id="UP000240830">
    <property type="component" value="Unassembled WGS sequence"/>
</dbReference>
<dbReference type="Gene3D" id="3.30.420.40">
    <property type="match status" value="2"/>
</dbReference>
<dbReference type="InterPro" id="IPR029047">
    <property type="entry name" value="HSP70_peptide-bd_sf"/>
</dbReference>
<dbReference type="Gene3D" id="2.60.34.10">
    <property type="entry name" value="Substrate Binding Domain Of DNAk, Chain A, domain 1"/>
    <property type="match status" value="1"/>
</dbReference>
<evidence type="ECO:0000256" key="4">
    <source>
        <dbReference type="ARBA" id="ARBA00023186"/>
    </source>
</evidence>
<evidence type="ECO:0000256" key="2">
    <source>
        <dbReference type="ARBA" id="ARBA00022824"/>
    </source>
</evidence>
<dbReference type="InterPro" id="IPR029048">
    <property type="entry name" value="HSP70_C_sf"/>
</dbReference>
<feature type="transmembrane region" description="Helical" evidence="6">
    <location>
        <begin position="129"/>
        <end position="152"/>
    </location>
</feature>
<dbReference type="Gene3D" id="3.30.30.30">
    <property type="match status" value="1"/>
</dbReference>
<feature type="compositionally biased region" description="Basic and acidic residues" evidence="5">
    <location>
        <begin position="1022"/>
        <end position="1031"/>
    </location>
</feature>
<dbReference type="Gene3D" id="1.20.1270.10">
    <property type="match status" value="1"/>
</dbReference>
<dbReference type="GO" id="GO:0034663">
    <property type="term" value="C:endoplasmic reticulum chaperone complex"/>
    <property type="evidence" value="ECO:0007669"/>
    <property type="project" value="TreeGrafter"/>
</dbReference>
<keyword evidence="7" id="KW-0732">Signal</keyword>
<dbReference type="Pfam" id="PF00012">
    <property type="entry name" value="HSP70"/>
    <property type="match status" value="1"/>
</dbReference>
<dbReference type="SUPFAM" id="SSF53067">
    <property type="entry name" value="Actin-like ATPase domain"/>
    <property type="match status" value="2"/>
</dbReference>
<dbReference type="GO" id="GO:0004190">
    <property type="term" value="F:aspartic-type endopeptidase activity"/>
    <property type="evidence" value="ECO:0007669"/>
    <property type="project" value="InterPro"/>
</dbReference>
<dbReference type="OrthoDB" id="10262720at2759"/>
<gene>
    <name evidence="8" type="ORF">PSACC_02837</name>
</gene>
<dbReference type="CDD" id="cd10230">
    <property type="entry name" value="ASKHA_NBD_HSP70_HYOU1"/>
    <property type="match status" value="1"/>
</dbReference>
<keyword evidence="9" id="KW-1185">Reference proteome</keyword>
<dbReference type="GO" id="GO:0005524">
    <property type="term" value="F:ATP binding"/>
    <property type="evidence" value="ECO:0007669"/>
    <property type="project" value="UniProtKB-KW"/>
</dbReference>
<proteinExistence type="predicted"/>
<feature type="region of interest" description="Disordered" evidence="5">
    <location>
        <begin position="983"/>
        <end position="1031"/>
    </location>
</feature>
<reference evidence="8 9" key="1">
    <citation type="submission" date="2016-10" db="EMBL/GenBank/DDBJ databases">
        <title>The genome of Paramicrosporidium saccamoebae is the missing link in understanding Cryptomycota and Microsporidia evolution.</title>
        <authorList>
            <person name="Quandt C.A."/>
            <person name="Beaudet D."/>
            <person name="Corsaro D."/>
            <person name="Michel R."/>
            <person name="Corradi N."/>
            <person name="James T."/>
        </authorList>
    </citation>
    <scope>NUCLEOTIDE SEQUENCE [LARGE SCALE GENOMIC DNA]</scope>
    <source>
        <strain evidence="8 9">KSL3</strain>
    </source>
</reference>
<keyword evidence="6" id="KW-0812">Transmembrane</keyword>
<dbReference type="STRING" id="1246581.A0A2H9THX4"/>
<feature type="chain" id="PRO_5014180516" evidence="7">
    <location>
        <begin position="16"/>
        <end position="1031"/>
    </location>
</feature>
<dbReference type="InterPro" id="IPR001969">
    <property type="entry name" value="Aspartic_peptidase_AS"/>
</dbReference>
<keyword evidence="6" id="KW-1133">Transmembrane helix</keyword>
<evidence type="ECO:0000256" key="5">
    <source>
        <dbReference type="SAM" id="MobiDB-lite"/>
    </source>
</evidence>
<keyword evidence="1" id="KW-0547">Nucleotide-binding</keyword>
<dbReference type="GO" id="GO:0030968">
    <property type="term" value="P:endoplasmic reticulum unfolded protein response"/>
    <property type="evidence" value="ECO:0007669"/>
    <property type="project" value="TreeGrafter"/>
</dbReference>
<dbReference type="AlphaFoldDB" id="A0A2H9THX4"/>
<evidence type="ECO:0000256" key="6">
    <source>
        <dbReference type="SAM" id="Phobius"/>
    </source>
</evidence>
<keyword evidence="2" id="KW-0256">Endoplasmic reticulum</keyword>
<dbReference type="EMBL" id="MTSL01000178">
    <property type="protein sequence ID" value="PJF17319.1"/>
    <property type="molecule type" value="Genomic_DNA"/>
</dbReference>
<evidence type="ECO:0000256" key="1">
    <source>
        <dbReference type="ARBA" id="ARBA00022741"/>
    </source>
</evidence>
<dbReference type="PROSITE" id="PS00141">
    <property type="entry name" value="ASP_PROTEASE"/>
    <property type="match status" value="1"/>
</dbReference>
<sequence>MVWLALLLITRSVEVFSSLSQGTSLVSGSKIQEAIQRIILDASGGTEDTPLQATGGVYANHSLRRVSIDVLNVSMGLADNGVNGSLQQISALTGGMYLQSASTNQLLHVLSVSCEYDSLVPRTPTSGQLVFVMVLLLMRALYAPYVYLPYLCHINRIENIKRYGPIRPFVVSVHLGRHSSTRLMVYRSAMLSDLVPLNWAPCRFWAFLAMAAFFSLAYAGMPRAPQGSTVMGIDFGSQYIKISFVAPGGDDPLPIMLNDMSERKTVNAVAFRNGQPYIGPHALKPILNQPERGFVWLNDMLGRRFEDATVQSHIGLTVADFLEDAETGYVAAKTAADEVAPVEYLSAMLISKLVQHTEMDSKKLIREAVITVPPYFGQAQRQAIIDSATIAGLQVLSLTNDLSAAALYYGTFSASKTPEPRHAIIIDSGATHTSAALVYIQPNHSEDGKNATLVEVKRTVSDLKLNGLTLDRAVAKILQAKFSEAHAGMGVPLGKAYNRLIAESAKVKHILSVNTEISVTIEELVGENHLSTRISRSEMESECLSLRTRASELVEALLAESKMDIENIMTIIPIGGNSRVPFIQDDLKKKFGSKVQFSLNMDETTAKGAAWYAASLARFKVKPTRFRDSYPFEVSLSYQNSTASSNPSEVNKISIYPAHSLVDGHKGIAFKNMDSINCNVTSDQQGDLFEASIEGLNAAVESFKDHDITASKLKFWVDLSTSGIVQLKDQPVALIEYKVQQPKPPVVAPAAANDTAPAEEPAEVEMETVQKSEQIPLKFSVRPLTHHLSSQEIEKWAQRILDMKNAEMILVRRSAARNELEANMYRLKDLLSQESFILASREEERSQINDNIIKSNDILEDDEKNHKTEDYETMLATLVEPEAAIERRSSENSRRPSVISKLKQLFSKVENYISKLRIDFPDPTSRAQTDEDLSSLEEKYQGGRKWLEDMEGRQNQLEPNMDPVVLCSSLEDRHTELLRLYTAVSSKKLPPPPVTTTSAEEQKLETPTGEDVPKSTETPEPTTKKDENMEL</sequence>
<dbReference type="GO" id="GO:0006508">
    <property type="term" value="P:proteolysis"/>
    <property type="evidence" value="ECO:0007669"/>
    <property type="project" value="InterPro"/>
</dbReference>
<evidence type="ECO:0000313" key="9">
    <source>
        <dbReference type="Proteomes" id="UP000240830"/>
    </source>
</evidence>
<dbReference type="PANTHER" id="PTHR45639:SF3">
    <property type="entry name" value="HYPOXIA UP-REGULATED PROTEIN 1"/>
    <property type="match status" value="1"/>
</dbReference>
<evidence type="ECO:0000256" key="3">
    <source>
        <dbReference type="ARBA" id="ARBA00022840"/>
    </source>
</evidence>
<name>A0A2H9THX4_9FUNG</name>
<dbReference type="PRINTS" id="PR00301">
    <property type="entry name" value="HEATSHOCK70"/>
</dbReference>
<keyword evidence="4" id="KW-0143">Chaperone</keyword>
<evidence type="ECO:0000256" key="7">
    <source>
        <dbReference type="SAM" id="SignalP"/>
    </source>
</evidence>
<dbReference type="InterPro" id="IPR013126">
    <property type="entry name" value="Hsp_70_fam"/>
</dbReference>
<feature type="transmembrane region" description="Helical" evidence="6">
    <location>
        <begin position="204"/>
        <end position="221"/>
    </location>
</feature>
<keyword evidence="6" id="KW-0472">Membrane</keyword>
<dbReference type="PANTHER" id="PTHR45639">
    <property type="entry name" value="HSC70CB, ISOFORM G-RELATED"/>
    <property type="match status" value="1"/>
</dbReference>
<dbReference type="InterPro" id="IPR043129">
    <property type="entry name" value="ATPase_NBD"/>
</dbReference>